<dbReference type="PROSITE" id="PS50102">
    <property type="entry name" value="RRM"/>
    <property type="match status" value="1"/>
</dbReference>
<feature type="compositionally biased region" description="Acidic residues" evidence="4">
    <location>
        <begin position="234"/>
        <end position="252"/>
    </location>
</feature>
<dbReference type="PROSITE" id="PS50103">
    <property type="entry name" value="ZF_C3H1"/>
    <property type="match status" value="1"/>
</dbReference>
<dbReference type="Proteomes" id="UP001046870">
    <property type="component" value="Chromosome 17"/>
</dbReference>
<dbReference type="GO" id="GO:0008270">
    <property type="term" value="F:zinc ion binding"/>
    <property type="evidence" value="ECO:0007669"/>
    <property type="project" value="UniProtKB-KW"/>
</dbReference>
<dbReference type="SUPFAM" id="SSF54928">
    <property type="entry name" value="RNA-binding domain, RBD"/>
    <property type="match status" value="1"/>
</dbReference>
<feature type="compositionally biased region" description="Basic residues" evidence="4">
    <location>
        <begin position="149"/>
        <end position="160"/>
    </location>
</feature>
<feature type="region of interest" description="Disordered" evidence="4">
    <location>
        <begin position="140"/>
        <end position="252"/>
    </location>
</feature>
<dbReference type="InterPro" id="IPR012677">
    <property type="entry name" value="Nucleotide-bd_a/b_plait_sf"/>
</dbReference>
<dbReference type="Gene3D" id="1.25.40.10">
    <property type="entry name" value="Tetratricopeptide repeat domain"/>
    <property type="match status" value="1"/>
</dbReference>
<dbReference type="InterPro" id="IPR035979">
    <property type="entry name" value="RBD_domain_sf"/>
</dbReference>
<keyword evidence="3" id="KW-0479">Metal-binding</keyword>
<comment type="caution">
    <text evidence="7">The sequence shown here is derived from an EMBL/GenBank/DDBJ whole genome shotgun (WGS) entry which is preliminary data.</text>
</comment>
<feature type="region of interest" description="Disordered" evidence="4">
    <location>
        <begin position="274"/>
        <end position="300"/>
    </location>
</feature>
<protein>
    <recommendedName>
        <fullName evidence="9">Tetratricopeptide repeat protein 31</fullName>
    </recommendedName>
</protein>
<feature type="compositionally biased region" description="Basic and acidic residues" evidence="4">
    <location>
        <begin position="161"/>
        <end position="189"/>
    </location>
</feature>
<accession>A0A9D3T4S4</accession>
<dbReference type="PANTHER" id="PTHR47678">
    <property type="entry name" value="TETRATRICOPEPTIDE REPEAT PROTEIN 31"/>
    <property type="match status" value="1"/>
</dbReference>
<dbReference type="InterPro" id="IPR000504">
    <property type="entry name" value="RRM_dom"/>
</dbReference>
<dbReference type="SUPFAM" id="SSF48452">
    <property type="entry name" value="TPR-like"/>
    <property type="match status" value="1"/>
</dbReference>
<dbReference type="Gene3D" id="3.30.70.330">
    <property type="match status" value="1"/>
</dbReference>
<dbReference type="GO" id="GO:0003723">
    <property type="term" value="F:RNA binding"/>
    <property type="evidence" value="ECO:0007669"/>
    <property type="project" value="UniProtKB-UniRule"/>
</dbReference>
<evidence type="ECO:0000256" key="4">
    <source>
        <dbReference type="SAM" id="MobiDB-lite"/>
    </source>
</evidence>
<feature type="domain" description="RRM" evidence="5">
    <location>
        <begin position="510"/>
        <end position="582"/>
    </location>
</feature>
<dbReference type="InterPro" id="IPR000571">
    <property type="entry name" value="Znf_CCCH"/>
</dbReference>
<feature type="domain" description="C3H1-type" evidence="6">
    <location>
        <begin position="604"/>
        <end position="631"/>
    </location>
</feature>
<keyword evidence="3" id="KW-0863">Zinc-finger</keyword>
<dbReference type="EMBL" id="JAFDVH010000017">
    <property type="protein sequence ID" value="KAG7461586.1"/>
    <property type="molecule type" value="Genomic_DNA"/>
</dbReference>
<evidence type="ECO:0000313" key="7">
    <source>
        <dbReference type="EMBL" id="KAG7461586.1"/>
    </source>
</evidence>
<dbReference type="InterPro" id="IPR011990">
    <property type="entry name" value="TPR-like_helical_dom_sf"/>
</dbReference>
<dbReference type="Pfam" id="PF00076">
    <property type="entry name" value="RRM_1"/>
    <property type="match status" value="1"/>
</dbReference>
<keyword evidence="8" id="KW-1185">Reference proteome</keyword>
<feature type="repeat" description="TPR" evidence="2">
    <location>
        <begin position="312"/>
        <end position="345"/>
    </location>
</feature>
<name>A0A9D3T4S4_MEGAT</name>
<feature type="compositionally biased region" description="Basic and acidic residues" evidence="4">
    <location>
        <begin position="224"/>
        <end position="233"/>
    </location>
</feature>
<organism evidence="7 8">
    <name type="scientific">Megalops atlanticus</name>
    <name type="common">Tarpon</name>
    <name type="synonym">Clupea gigantea</name>
    <dbReference type="NCBI Taxonomy" id="7932"/>
    <lineage>
        <taxon>Eukaryota</taxon>
        <taxon>Metazoa</taxon>
        <taxon>Chordata</taxon>
        <taxon>Craniata</taxon>
        <taxon>Vertebrata</taxon>
        <taxon>Euteleostomi</taxon>
        <taxon>Actinopterygii</taxon>
        <taxon>Neopterygii</taxon>
        <taxon>Teleostei</taxon>
        <taxon>Elopiformes</taxon>
        <taxon>Megalopidae</taxon>
        <taxon>Megalops</taxon>
    </lineage>
</organism>
<dbReference type="PANTHER" id="PTHR47678:SF1">
    <property type="entry name" value="TETRATRICOPEPTIDE REPEAT PROTEIN 31"/>
    <property type="match status" value="1"/>
</dbReference>
<dbReference type="AlphaFoldDB" id="A0A9D3T4S4"/>
<gene>
    <name evidence="7" type="ORF">MATL_G00192670</name>
</gene>
<keyword evidence="1" id="KW-0694">RNA-binding</keyword>
<dbReference type="Pfam" id="PF13181">
    <property type="entry name" value="TPR_8"/>
    <property type="match status" value="1"/>
</dbReference>
<dbReference type="CDD" id="cd00590">
    <property type="entry name" value="RRM_SF"/>
    <property type="match status" value="1"/>
</dbReference>
<dbReference type="InterPro" id="IPR019734">
    <property type="entry name" value="TPR_rpt"/>
</dbReference>
<dbReference type="SMART" id="SM00360">
    <property type="entry name" value="RRM"/>
    <property type="match status" value="1"/>
</dbReference>
<proteinExistence type="predicted"/>
<evidence type="ECO:0000259" key="6">
    <source>
        <dbReference type="PROSITE" id="PS50103"/>
    </source>
</evidence>
<dbReference type="SMART" id="SM00028">
    <property type="entry name" value="TPR"/>
    <property type="match status" value="3"/>
</dbReference>
<evidence type="ECO:0000259" key="5">
    <source>
        <dbReference type="PROSITE" id="PS50102"/>
    </source>
</evidence>
<reference evidence="7" key="1">
    <citation type="submission" date="2021-01" db="EMBL/GenBank/DDBJ databases">
        <authorList>
            <person name="Zahm M."/>
            <person name="Roques C."/>
            <person name="Cabau C."/>
            <person name="Klopp C."/>
            <person name="Donnadieu C."/>
            <person name="Jouanno E."/>
            <person name="Lampietro C."/>
            <person name="Louis A."/>
            <person name="Herpin A."/>
            <person name="Echchiki A."/>
            <person name="Berthelot C."/>
            <person name="Parey E."/>
            <person name="Roest-Crollius H."/>
            <person name="Braasch I."/>
            <person name="Postlethwait J."/>
            <person name="Bobe J."/>
            <person name="Montfort J."/>
            <person name="Bouchez O."/>
            <person name="Begum T."/>
            <person name="Mejri S."/>
            <person name="Adams A."/>
            <person name="Chen W.-J."/>
            <person name="Guiguen Y."/>
        </authorList>
    </citation>
    <scope>NUCLEOTIDE SEQUENCE</scope>
    <source>
        <strain evidence="7">YG-15Mar2019-1</strain>
        <tissue evidence="7">Brain</tissue>
    </source>
</reference>
<evidence type="ECO:0000256" key="2">
    <source>
        <dbReference type="PROSITE-ProRule" id="PRU00339"/>
    </source>
</evidence>
<evidence type="ECO:0000256" key="3">
    <source>
        <dbReference type="PROSITE-ProRule" id="PRU00723"/>
    </source>
</evidence>
<feature type="region of interest" description="Disordered" evidence="4">
    <location>
        <begin position="482"/>
        <end position="503"/>
    </location>
</feature>
<feature type="zinc finger region" description="C3H1-type" evidence="3">
    <location>
        <begin position="604"/>
        <end position="631"/>
    </location>
</feature>
<keyword evidence="3" id="KW-0862">Zinc</keyword>
<dbReference type="PROSITE" id="PS50005">
    <property type="entry name" value="TPR"/>
    <property type="match status" value="1"/>
</dbReference>
<keyword evidence="2" id="KW-0802">TPR repeat</keyword>
<dbReference type="OrthoDB" id="2017782at2759"/>
<sequence>MSHRKDIVSKDFVPGPRDAAEIYGPHIMHAYETMMDLIRVQSIGFDALQHGFFGLDFTDEYYVSNDDDDNTDDDSDYEDGNSRKAYCGFSRNFLERATTKARSLHPPCPPRCPHLPYRPGLTIIDPEEAERNARELVDEEERLKEKAEKKRLKKMKQKERKRQEKLQKQKENANKKEDIKDNPHVEESTMKLSENVNHKSNKQVVSRPEDSGPPLQKRSGPTAPREKESSKDLSEEEESEEESIASEPEELDLTSSFVSKAAIIAKRKLELKAKKEKKKTVPNQPKEKPKEVQENQQQDSAVPKLEDVVLRSMELAVTGNKLASAGRFELAVKYFTDAIKYNPKEFRLFGNRSYCYEKMCEYERALTDAEIALTMSPHWIKGLYRKGRALAGLKRYREAAVAFKEVLKLDSTSMDATQELMTVQIMELMDLGLSREQSSNALIIYGTVEKVLEALSNIPDLNLFNSSLPAASASQPAVEDCVATAKQAPPKPRTPVKSGPAKNSLQPPLFPVWVGNLVPSISEKLIHRIFSAVGEVYSMKLLRARGCAFVNYTEAECCERAIRDIHGLEVEGTKLLVRYPDRIHAHLGMVKAGQPASEQPKTAEKSTGECFFWRNAGCIKKERCIYRHVPEHKGIDRVKGMTAPP</sequence>
<evidence type="ECO:0000256" key="1">
    <source>
        <dbReference type="PROSITE-ProRule" id="PRU00176"/>
    </source>
</evidence>
<evidence type="ECO:0008006" key="9">
    <source>
        <dbReference type="Google" id="ProtNLM"/>
    </source>
</evidence>
<evidence type="ECO:0000313" key="8">
    <source>
        <dbReference type="Proteomes" id="UP001046870"/>
    </source>
</evidence>